<evidence type="ECO:0000256" key="4">
    <source>
        <dbReference type="ARBA" id="ARBA00022777"/>
    </source>
</evidence>
<dbReference type="InterPro" id="IPR017441">
    <property type="entry name" value="Protein_kinase_ATP_BS"/>
</dbReference>
<dbReference type="GO" id="GO:0005524">
    <property type="term" value="F:ATP binding"/>
    <property type="evidence" value="ECO:0007669"/>
    <property type="project" value="UniProtKB-UniRule"/>
</dbReference>
<dbReference type="GO" id="GO:0004674">
    <property type="term" value="F:protein serine/threonine kinase activity"/>
    <property type="evidence" value="ECO:0007669"/>
    <property type="project" value="UniProtKB-KW"/>
</dbReference>
<dbReference type="InterPro" id="IPR011009">
    <property type="entry name" value="Kinase-like_dom_sf"/>
</dbReference>
<dbReference type="STRING" id="6313.A0A0K0DML0"/>
<evidence type="ECO:0000256" key="1">
    <source>
        <dbReference type="ARBA" id="ARBA00022527"/>
    </source>
</evidence>
<dbReference type="PROSITE" id="PS00107">
    <property type="entry name" value="PROTEIN_KINASE_ATP"/>
    <property type="match status" value="1"/>
</dbReference>
<evidence type="ECO:0000259" key="7">
    <source>
        <dbReference type="PROSITE" id="PS50011"/>
    </source>
</evidence>
<reference evidence="9" key="2">
    <citation type="submission" date="2017-02" db="UniProtKB">
        <authorList>
            <consortium name="WormBaseParasite"/>
        </authorList>
    </citation>
    <scope>IDENTIFICATION</scope>
</reference>
<dbReference type="Gene3D" id="3.30.200.20">
    <property type="entry name" value="Phosphorylase Kinase, domain 1"/>
    <property type="match status" value="1"/>
</dbReference>
<dbReference type="WBParaSite" id="ACAC_0001293501-mRNA-1">
    <property type="protein sequence ID" value="ACAC_0001293501-mRNA-1"/>
    <property type="gene ID" value="ACAC_0001293501"/>
</dbReference>
<feature type="binding site" evidence="6">
    <location>
        <position position="34"/>
    </location>
    <ligand>
        <name>ATP</name>
        <dbReference type="ChEBI" id="CHEBI:30616"/>
    </ligand>
</feature>
<keyword evidence="5 6" id="KW-0067">ATP-binding</keyword>
<evidence type="ECO:0000256" key="2">
    <source>
        <dbReference type="ARBA" id="ARBA00022679"/>
    </source>
</evidence>
<sequence>MDRYEIIGPIGQGAYGIVLRAKIRESGKIVAIKKMTITSRNQLQILRELCSLRNLHHPKILRLIDVFCSRDSLSLVTEFVAFHLNDVITDPGRPQCDEFLR</sequence>
<keyword evidence="2" id="KW-0808">Transferase</keyword>
<evidence type="ECO:0000256" key="6">
    <source>
        <dbReference type="PROSITE-ProRule" id="PRU10141"/>
    </source>
</evidence>
<dbReference type="InterPro" id="IPR000719">
    <property type="entry name" value="Prot_kinase_dom"/>
</dbReference>
<name>A0A0K0DML0_ANGCA</name>
<keyword evidence="8" id="KW-1185">Reference proteome</keyword>
<evidence type="ECO:0000313" key="8">
    <source>
        <dbReference type="Proteomes" id="UP000035642"/>
    </source>
</evidence>
<feature type="domain" description="Protein kinase" evidence="7">
    <location>
        <begin position="4"/>
        <end position="101"/>
    </location>
</feature>
<evidence type="ECO:0000256" key="5">
    <source>
        <dbReference type="ARBA" id="ARBA00022840"/>
    </source>
</evidence>
<keyword evidence="4" id="KW-0418">Kinase</keyword>
<dbReference type="AlphaFoldDB" id="A0A0K0DML0"/>
<dbReference type="GO" id="GO:0005634">
    <property type="term" value="C:nucleus"/>
    <property type="evidence" value="ECO:0007669"/>
    <property type="project" value="TreeGrafter"/>
</dbReference>
<reference evidence="8" key="1">
    <citation type="submission" date="2012-09" db="EMBL/GenBank/DDBJ databases">
        <authorList>
            <person name="Martin A.A."/>
        </authorList>
    </citation>
    <scope>NUCLEOTIDE SEQUENCE</scope>
</reference>
<dbReference type="PANTHER" id="PTHR24056">
    <property type="entry name" value="CELL DIVISION PROTEIN KINASE"/>
    <property type="match status" value="1"/>
</dbReference>
<dbReference type="Proteomes" id="UP000035642">
    <property type="component" value="Unassembled WGS sequence"/>
</dbReference>
<keyword evidence="1" id="KW-0723">Serine/threonine-protein kinase</keyword>
<evidence type="ECO:0000313" key="9">
    <source>
        <dbReference type="WBParaSite" id="ACAC_0001293501-mRNA-1"/>
    </source>
</evidence>
<keyword evidence="3 6" id="KW-0547">Nucleotide-binding</keyword>
<organism evidence="8 9">
    <name type="scientific">Angiostrongylus cantonensis</name>
    <name type="common">Rat lungworm</name>
    <dbReference type="NCBI Taxonomy" id="6313"/>
    <lineage>
        <taxon>Eukaryota</taxon>
        <taxon>Metazoa</taxon>
        <taxon>Ecdysozoa</taxon>
        <taxon>Nematoda</taxon>
        <taxon>Chromadorea</taxon>
        <taxon>Rhabditida</taxon>
        <taxon>Rhabditina</taxon>
        <taxon>Rhabditomorpha</taxon>
        <taxon>Strongyloidea</taxon>
        <taxon>Metastrongylidae</taxon>
        <taxon>Angiostrongylus</taxon>
    </lineage>
</organism>
<evidence type="ECO:0000256" key="3">
    <source>
        <dbReference type="ARBA" id="ARBA00022741"/>
    </source>
</evidence>
<dbReference type="Pfam" id="PF00069">
    <property type="entry name" value="Pkinase"/>
    <property type="match status" value="1"/>
</dbReference>
<dbReference type="PANTHER" id="PTHR24056:SF469">
    <property type="entry name" value="PROTEIN KINASE DOMAIN-CONTAINING PROTEIN"/>
    <property type="match status" value="1"/>
</dbReference>
<dbReference type="InterPro" id="IPR050108">
    <property type="entry name" value="CDK"/>
</dbReference>
<accession>A0A0K0DML0</accession>
<protein>
    <submittedName>
        <fullName evidence="9">Protein kinase domain-containing protein</fullName>
    </submittedName>
</protein>
<dbReference type="SUPFAM" id="SSF56112">
    <property type="entry name" value="Protein kinase-like (PK-like)"/>
    <property type="match status" value="1"/>
</dbReference>
<dbReference type="PROSITE" id="PS50011">
    <property type="entry name" value="PROTEIN_KINASE_DOM"/>
    <property type="match status" value="1"/>
</dbReference>
<proteinExistence type="predicted"/>